<gene>
    <name evidence="1" type="ORF">ARMOST_15773</name>
</gene>
<sequence length="177" mass="20170">MKPHFSVFSNVSRGLLSKASWAHEDMVERQHTATRPRLRRNRQSIDTILSIRTTTMSYPSTSAPEELSVATFTSLHLVATIQKSTDDVKYDFQLMRQYTEQILKVLRSMSKELEATPVLGLRSNGIHFRAQWFIQAVVSRPTQWLTVLGYATAHSSGSFFPPGHLYRDDEITRAIEG</sequence>
<proteinExistence type="predicted"/>
<evidence type="ECO:0000313" key="2">
    <source>
        <dbReference type="Proteomes" id="UP000219338"/>
    </source>
</evidence>
<dbReference type="AlphaFoldDB" id="A0A284RUA0"/>
<dbReference type="EMBL" id="FUEG01000016">
    <property type="protein sequence ID" value="SJL12348.1"/>
    <property type="molecule type" value="Genomic_DNA"/>
</dbReference>
<organism evidence="1 2">
    <name type="scientific">Armillaria ostoyae</name>
    <name type="common">Armillaria root rot fungus</name>
    <dbReference type="NCBI Taxonomy" id="47428"/>
    <lineage>
        <taxon>Eukaryota</taxon>
        <taxon>Fungi</taxon>
        <taxon>Dikarya</taxon>
        <taxon>Basidiomycota</taxon>
        <taxon>Agaricomycotina</taxon>
        <taxon>Agaricomycetes</taxon>
        <taxon>Agaricomycetidae</taxon>
        <taxon>Agaricales</taxon>
        <taxon>Marasmiineae</taxon>
        <taxon>Physalacriaceae</taxon>
        <taxon>Armillaria</taxon>
    </lineage>
</organism>
<accession>A0A284RUA0</accession>
<protein>
    <submittedName>
        <fullName evidence="1">Uncharacterized protein</fullName>
    </submittedName>
</protein>
<evidence type="ECO:0000313" key="1">
    <source>
        <dbReference type="EMBL" id="SJL12348.1"/>
    </source>
</evidence>
<keyword evidence="2" id="KW-1185">Reference proteome</keyword>
<dbReference type="Proteomes" id="UP000219338">
    <property type="component" value="Unassembled WGS sequence"/>
</dbReference>
<reference evidence="2" key="1">
    <citation type="journal article" date="2017" name="Nat. Ecol. Evol.">
        <title>Genome expansion and lineage-specific genetic innovations in the forest pathogenic fungi Armillaria.</title>
        <authorList>
            <person name="Sipos G."/>
            <person name="Prasanna A.N."/>
            <person name="Walter M.C."/>
            <person name="O'Connor E."/>
            <person name="Balint B."/>
            <person name="Krizsan K."/>
            <person name="Kiss B."/>
            <person name="Hess J."/>
            <person name="Varga T."/>
            <person name="Slot J."/>
            <person name="Riley R."/>
            <person name="Boka B."/>
            <person name="Rigling D."/>
            <person name="Barry K."/>
            <person name="Lee J."/>
            <person name="Mihaltcheva S."/>
            <person name="LaButti K."/>
            <person name="Lipzen A."/>
            <person name="Waldron R."/>
            <person name="Moloney N.M."/>
            <person name="Sperisen C."/>
            <person name="Kredics L."/>
            <person name="Vagvoelgyi C."/>
            <person name="Patrignani A."/>
            <person name="Fitzpatrick D."/>
            <person name="Nagy I."/>
            <person name="Doyle S."/>
            <person name="Anderson J.B."/>
            <person name="Grigoriev I.V."/>
            <person name="Gueldener U."/>
            <person name="Muensterkoetter M."/>
            <person name="Nagy L.G."/>
        </authorList>
    </citation>
    <scope>NUCLEOTIDE SEQUENCE [LARGE SCALE GENOMIC DNA]</scope>
    <source>
        <strain evidence="2">C18/9</strain>
    </source>
</reference>
<name>A0A284RUA0_ARMOS</name>